<comment type="subcellular location">
    <subcellularLocation>
        <location evidence="2">Peroxisome matrix</location>
    </subcellularLocation>
</comment>
<dbReference type="STRING" id="225164.V4BTX7"/>
<dbReference type="PIRSF" id="PIRSF000189">
    <property type="entry name" value="D-aa_oxidase"/>
    <property type="match status" value="1"/>
</dbReference>
<organism evidence="9 10">
    <name type="scientific">Lottia gigantea</name>
    <name type="common">Giant owl limpet</name>
    <dbReference type="NCBI Taxonomy" id="225164"/>
    <lineage>
        <taxon>Eukaryota</taxon>
        <taxon>Metazoa</taxon>
        <taxon>Spiralia</taxon>
        <taxon>Lophotrochozoa</taxon>
        <taxon>Mollusca</taxon>
        <taxon>Gastropoda</taxon>
        <taxon>Patellogastropoda</taxon>
        <taxon>Lottioidea</taxon>
        <taxon>Lottiidae</taxon>
        <taxon>Lottia</taxon>
    </lineage>
</organism>
<dbReference type="GeneID" id="20231905"/>
<comment type="cofactor">
    <cofactor evidence="1 7">
        <name>FAD</name>
        <dbReference type="ChEBI" id="CHEBI:57692"/>
    </cofactor>
</comment>
<dbReference type="SUPFAM" id="SSF51971">
    <property type="entry name" value="Nucleotide-binding domain"/>
    <property type="match status" value="1"/>
</dbReference>
<feature type="binding site" evidence="7">
    <location>
        <position position="221"/>
    </location>
    <ligand>
        <name>D-dopa</name>
        <dbReference type="ChEBI" id="CHEBI:149689"/>
    </ligand>
</feature>
<dbReference type="GO" id="GO:0071949">
    <property type="term" value="F:FAD binding"/>
    <property type="evidence" value="ECO:0007669"/>
    <property type="project" value="InterPro"/>
</dbReference>
<evidence type="ECO:0000256" key="6">
    <source>
        <dbReference type="ARBA" id="ARBA00023002"/>
    </source>
</evidence>
<feature type="binding site" evidence="7">
    <location>
        <position position="304"/>
    </location>
    <ligand>
        <name>D-dopa</name>
        <dbReference type="ChEBI" id="CHEBI:149689"/>
    </ligand>
</feature>
<dbReference type="AlphaFoldDB" id="V4BTX7"/>
<dbReference type="InterPro" id="IPR023209">
    <property type="entry name" value="DAO"/>
</dbReference>
<evidence type="ECO:0000256" key="4">
    <source>
        <dbReference type="ARBA" id="ARBA00022630"/>
    </source>
</evidence>
<protein>
    <recommendedName>
        <fullName evidence="8">FAD dependent oxidoreductase domain-containing protein</fullName>
    </recommendedName>
</protein>
<dbReference type="InterPro" id="IPR006076">
    <property type="entry name" value="FAD-dep_OxRdtase"/>
</dbReference>
<dbReference type="OrthoDB" id="2015447at2759"/>
<evidence type="ECO:0000256" key="2">
    <source>
        <dbReference type="ARBA" id="ARBA00004253"/>
    </source>
</evidence>
<accession>V4BTX7</accession>
<dbReference type="GO" id="GO:0003884">
    <property type="term" value="F:D-amino-acid oxidase activity"/>
    <property type="evidence" value="ECO:0007669"/>
    <property type="project" value="InterPro"/>
</dbReference>
<dbReference type="InterPro" id="IPR006181">
    <property type="entry name" value="D-amino_acid_oxidase_CS"/>
</dbReference>
<proteinExistence type="inferred from homology"/>
<feature type="binding site" evidence="7">
    <location>
        <position position="276"/>
    </location>
    <ligand>
        <name>D-dopa</name>
        <dbReference type="ChEBI" id="CHEBI:149689"/>
    </ligand>
</feature>
<evidence type="ECO:0000259" key="8">
    <source>
        <dbReference type="Pfam" id="PF01266"/>
    </source>
</evidence>
<keyword evidence="10" id="KW-1185">Reference proteome</keyword>
<dbReference type="PROSITE" id="PS00677">
    <property type="entry name" value="DAO"/>
    <property type="match status" value="1"/>
</dbReference>
<dbReference type="PANTHER" id="PTHR11530">
    <property type="entry name" value="D-AMINO ACID OXIDASE"/>
    <property type="match status" value="1"/>
</dbReference>
<dbReference type="CTD" id="20231905"/>
<dbReference type="KEGG" id="lgi:LOTGIDRAFT_120886"/>
<dbReference type="PANTHER" id="PTHR11530:SF11">
    <property type="entry name" value="D-ASPARTATE OXIDASE"/>
    <property type="match status" value="1"/>
</dbReference>
<evidence type="ECO:0000256" key="7">
    <source>
        <dbReference type="PIRSR" id="PIRSR000189-1"/>
    </source>
</evidence>
<evidence type="ECO:0000256" key="3">
    <source>
        <dbReference type="ARBA" id="ARBA00006730"/>
    </source>
</evidence>
<keyword evidence="4" id="KW-0285">Flavoprotein</keyword>
<gene>
    <name evidence="9" type="ORF">LOTGIDRAFT_120886</name>
</gene>
<reference evidence="9 10" key="1">
    <citation type="journal article" date="2013" name="Nature">
        <title>Insights into bilaterian evolution from three spiralian genomes.</title>
        <authorList>
            <person name="Simakov O."/>
            <person name="Marletaz F."/>
            <person name="Cho S.J."/>
            <person name="Edsinger-Gonzales E."/>
            <person name="Havlak P."/>
            <person name="Hellsten U."/>
            <person name="Kuo D.H."/>
            <person name="Larsson T."/>
            <person name="Lv J."/>
            <person name="Arendt D."/>
            <person name="Savage R."/>
            <person name="Osoegawa K."/>
            <person name="de Jong P."/>
            <person name="Grimwood J."/>
            <person name="Chapman J.A."/>
            <person name="Shapiro H."/>
            <person name="Aerts A."/>
            <person name="Otillar R.P."/>
            <person name="Terry A.Y."/>
            <person name="Boore J.L."/>
            <person name="Grigoriev I.V."/>
            <person name="Lindberg D.R."/>
            <person name="Seaver E.C."/>
            <person name="Weisblat D.A."/>
            <person name="Putnam N.H."/>
            <person name="Rokhsar D.S."/>
        </authorList>
    </citation>
    <scope>NUCLEOTIDE SEQUENCE [LARGE SCALE GENOMIC DNA]</scope>
</reference>
<dbReference type="OMA" id="TTWYLEP"/>
<dbReference type="Gene3D" id="3.30.9.10">
    <property type="entry name" value="D-Amino Acid Oxidase, subunit A, domain 2"/>
    <property type="match status" value="1"/>
</dbReference>
<name>V4BTX7_LOTGI</name>
<evidence type="ECO:0000313" key="10">
    <source>
        <dbReference type="Proteomes" id="UP000030746"/>
    </source>
</evidence>
<sequence>MKVCVVGAGVIGLSSAIRIQEEVLGCDVTLIADRFSPDTTFDGAGGMILVFAAGTTPVQLLRKWSLDTKAHLESLTRSAEASEVAVHLLSGFQMGDDENKQFSKCPEVLYGVRDLSQEEKKWFPSARWAKFFTSIKVDCTSYLAWLKRRFERNGGKITKKKIHSLSELSAVYDIIVNCTGLNSIDLIGDKELSPTRGETIRVKAPWIKHFYANDESGNLAYVIPGSKNVVLGGTYQEGNWNMQASKSDSTGVWERCLKLVPSLKNSEIDYHWVGLRPTRTQIRLELDETTSSNCPIIHNYGHGGSGVTLHWGCAGEVVKLVNHVLVKRNKAKL</sequence>
<feature type="binding site" evidence="7">
    <location>
        <begin position="33"/>
        <end position="34"/>
    </location>
    <ligand>
        <name>FAD</name>
        <dbReference type="ChEBI" id="CHEBI:57692"/>
    </ligand>
</feature>
<evidence type="ECO:0000256" key="5">
    <source>
        <dbReference type="ARBA" id="ARBA00022827"/>
    </source>
</evidence>
<dbReference type="Pfam" id="PF01266">
    <property type="entry name" value="DAO"/>
    <property type="match status" value="1"/>
</dbReference>
<dbReference type="Proteomes" id="UP000030746">
    <property type="component" value="Unassembled WGS sequence"/>
</dbReference>
<dbReference type="GO" id="GO:0019478">
    <property type="term" value="P:D-amino acid catabolic process"/>
    <property type="evidence" value="ECO:0007669"/>
    <property type="project" value="TreeGrafter"/>
</dbReference>
<feature type="binding site" evidence="7">
    <location>
        <position position="179"/>
    </location>
    <ligand>
        <name>FAD</name>
        <dbReference type="ChEBI" id="CHEBI:57692"/>
    </ligand>
</feature>
<feature type="binding site" evidence="7">
    <location>
        <begin position="303"/>
        <end position="308"/>
    </location>
    <ligand>
        <name>FAD</name>
        <dbReference type="ChEBI" id="CHEBI:57692"/>
    </ligand>
</feature>
<feature type="domain" description="FAD dependent oxidoreductase" evidence="8">
    <location>
        <begin position="2"/>
        <end position="319"/>
    </location>
</feature>
<evidence type="ECO:0000256" key="1">
    <source>
        <dbReference type="ARBA" id="ARBA00001974"/>
    </source>
</evidence>
<keyword evidence="6" id="KW-0560">Oxidoreductase</keyword>
<dbReference type="RefSeq" id="XP_009056974.1">
    <property type="nucleotide sequence ID" value="XM_009058726.1"/>
</dbReference>
<dbReference type="EMBL" id="KB202094">
    <property type="protein sequence ID" value="ESO92419.1"/>
    <property type="molecule type" value="Genomic_DNA"/>
</dbReference>
<comment type="similarity">
    <text evidence="3">Belongs to the DAMOX/DASOX family.</text>
</comment>
<dbReference type="SUPFAM" id="SSF54373">
    <property type="entry name" value="FAD-linked reductases, C-terminal domain"/>
    <property type="match status" value="1"/>
</dbReference>
<dbReference type="Gene3D" id="3.40.50.720">
    <property type="entry name" value="NAD(P)-binding Rossmann-like Domain"/>
    <property type="match status" value="1"/>
</dbReference>
<dbReference type="HOGENOM" id="CLU_034311_0_2_1"/>
<dbReference type="GO" id="GO:0005782">
    <property type="term" value="C:peroxisomal matrix"/>
    <property type="evidence" value="ECO:0007669"/>
    <property type="project" value="UniProtKB-SubCell"/>
</dbReference>
<keyword evidence="5 7" id="KW-0274">FAD</keyword>
<evidence type="ECO:0000313" key="9">
    <source>
        <dbReference type="EMBL" id="ESO92419.1"/>
    </source>
</evidence>